<dbReference type="NCBIfam" id="TIGR00574">
    <property type="entry name" value="dnl1"/>
    <property type="match status" value="1"/>
</dbReference>
<reference evidence="19" key="1">
    <citation type="journal article" date="2019" name="bioRxiv">
        <title>The Genome of the Zebra Mussel, Dreissena polymorpha: A Resource for Invasive Species Research.</title>
        <authorList>
            <person name="McCartney M.A."/>
            <person name="Auch B."/>
            <person name="Kono T."/>
            <person name="Mallez S."/>
            <person name="Zhang Y."/>
            <person name="Obille A."/>
            <person name="Becker A."/>
            <person name="Abrahante J.E."/>
            <person name="Garbe J."/>
            <person name="Badalamenti J.P."/>
            <person name="Herman A."/>
            <person name="Mangelson H."/>
            <person name="Liachko I."/>
            <person name="Sullivan S."/>
            <person name="Sone E.D."/>
            <person name="Koren S."/>
            <person name="Silverstein K.A.T."/>
            <person name="Beckman K.B."/>
            <person name="Gohl D.M."/>
        </authorList>
    </citation>
    <scope>NUCLEOTIDE SEQUENCE</scope>
    <source>
        <strain evidence="19">Duluth1</strain>
        <tissue evidence="19">Whole animal</tissue>
    </source>
</reference>
<evidence type="ECO:0000256" key="4">
    <source>
        <dbReference type="ARBA" id="ARBA00022598"/>
    </source>
</evidence>
<accession>A0A9D3Y9M3</accession>
<keyword evidence="7 15" id="KW-0547">Nucleotide-binding</keyword>
<dbReference type="InterPro" id="IPR036420">
    <property type="entry name" value="BRCT_dom_sf"/>
</dbReference>
<keyword evidence="9 15" id="KW-0067">ATP-binding</keyword>
<dbReference type="InterPro" id="IPR029710">
    <property type="entry name" value="LIG4"/>
</dbReference>
<keyword evidence="6" id="KW-0677">Repeat</keyword>
<dbReference type="InterPro" id="IPR012340">
    <property type="entry name" value="NA-bd_OB-fold"/>
</dbReference>
<feature type="domain" description="BRCT" evidence="18">
    <location>
        <begin position="811"/>
        <end position="915"/>
    </location>
</feature>
<dbReference type="Gene3D" id="2.40.50.140">
    <property type="entry name" value="Nucleic acid-binding proteins"/>
    <property type="match status" value="1"/>
</dbReference>
<comment type="cofactor">
    <cofactor evidence="1">
        <name>Mg(2+)</name>
        <dbReference type="ChEBI" id="CHEBI:18420"/>
    </cofactor>
</comment>
<dbReference type="GO" id="GO:0071897">
    <property type="term" value="P:DNA biosynthetic process"/>
    <property type="evidence" value="ECO:0007669"/>
    <property type="project" value="InterPro"/>
</dbReference>
<evidence type="ECO:0000259" key="18">
    <source>
        <dbReference type="PROSITE" id="PS50172"/>
    </source>
</evidence>
<dbReference type="Gene3D" id="1.10.3260.10">
    <property type="entry name" value="DNA ligase, ATP-dependent, N-terminal domain"/>
    <property type="match status" value="1"/>
</dbReference>
<feature type="domain" description="BRCT" evidence="18">
    <location>
        <begin position="658"/>
        <end position="742"/>
    </location>
</feature>
<dbReference type="InterPro" id="IPR036599">
    <property type="entry name" value="DNA_ligase_N_sf"/>
</dbReference>
<comment type="subcellular location">
    <subcellularLocation>
        <location evidence="2">Nucleus</location>
    </subcellularLocation>
</comment>
<dbReference type="InterPro" id="IPR012309">
    <property type="entry name" value="DNA_ligase_ATP-dep_C"/>
</dbReference>
<dbReference type="SUPFAM" id="SSF117018">
    <property type="entry name" value="ATP-dependent DNA ligase DNA-binding domain"/>
    <property type="match status" value="1"/>
</dbReference>
<dbReference type="InterPro" id="IPR012310">
    <property type="entry name" value="DNA_ligase_ATP-dep_cent"/>
</dbReference>
<dbReference type="InterPro" id="IPR000977">
    <property type="entry name" value="DNA_ligase_ATP-dep"/>
</dbReference>
<dbReference type="EMBL" id="JAIWYP010000016">
    <property type="protein sequence ID" value="KAH3694796.1"/>
    <property type="molecule type" value="Genomic_DNA"/>
</dbReference>
<dbReference type="OrthoDB" id="151490at2759"/>
<protein>
    <recommendedName>
        <fullName evidence="15">DNA ligase</fullName>
        <ecNumber evidence="15">6.5.1.1</ecNumber>
    </recommendedName>
</protein>
<dbReference type="Gene3D" id="3.40.50.10190">
    <property type="entry name" value="BRCT domain"/>
    <property type="match status" value="2"/>
</dbReference>
<dbReference type="InterPro" id="IPR044125">
    <property type="entry name" value="Adenylation_DNA_ligase_IV"/>
</dbReference>
<dbReference type="SMART" id="SM00292">
    <property type="entry name" value="BRCT"/>
    <property type="match status" value="2"/>
</dbReference>
<keyword evidence="4 15" id="KW-0436">Ligase</keyword>
<dbReference type="Pfam" id="PF00533">
    <property type="entry name" value="BRCT"/>
    <property type="match status" value="1"/>
</dbReference>
<dbReference type="InterPro" id="IPR016059">
    <property type="entry name" value="DNA_ligase_ATP-dep_CS"/>
</dbReference>
<organism evidence="19 20">
    <name type="scientific">Dreissena polymorpha</name>
    <name type="common">Zebra mussel</name>
    <name type="synonym">Mytilus polymorpha</name>
    <dbReference type="NCBI Taxonomy" id="45954"/>
    <lineage>
        <taxon>Eukaryota</taxon>
        <taxon>Metazoa</taxon>
        <taxon>Spiralia</taxon>
        <taxon>Lophotrochozoa</taxon>
        <taxon>Mollusca</taxon>
        <taxon>Bivalvia</taxon>
        <taxon>Autobranchia</taxon>
        <taxon>Heteroconchia</taxon>
        <taxon>Euheterodonta</taxon>
        <taxon>Imparidentia</taxon>
        <taxon>Neoheterodontei</taxon>
        <taxon>Myida</taxon>
        <taxon>Dreissenoidea</taxon>
        <taxon>Dreissenidae</taxon>
        <taxon>Dreissena</taxon>
    </lineage>
</organism>
<comment type="catalytic activity">
    <reaction evidence="14 15">
        <text>ATP + (deoxyribonucleotide)n-3'-hydroxyl + 5'-phospho-(deoxyribonucleotide)m = (deoxyribonucleotide)n+m + AMP + diphosphate.</text>
        <dbReference type="EC" id="6.5.1.1"/>
    </reaction>
</comment>
<comment type="similarity">
    <text evidence="3 16">Belongs to the ATP-dependent DNA ligase family.</text>
</comment>
<keyword evidence="11 15" id="KW-0233">DNA recombination</keyword>
<evidence type="ECO:0000259" key="17">
    <source>
        <dbReference type="PROSITE" id="PS50160"/>
    </source>
</evidence>
<dbReference type="GO" id="GO:0003910">
    <property type="term" value="F:DNA ligase (ATP) activity"/>
    <property type="evidence" value="ECO:0007669"/>
    <property type="project" value="UniProtKB-EC"/>
</dbReference>
<dbReference type="PROSITE" id="PS00697">
    <property type="entry name" value="DNA_LIGASE_A1"/>
    <property type="match status" value="1"/>
</dbReference>
<dbReference type="GO" id="GO:0006303">
    <property type="term" value="P:double-strand break repair via nonhomologous end joining"/>
    <property type="evidence" value="ECO:0007669"/>
    <property type="project" value="TreeGrafter"/>
</dbReference>
<dbReference type="PANTHER" id="PTHR45997">
    <property type="entry name" value="DNA LIGASE 4"/>
    <property type="match status" value="1"/>
</dbReference>
<dbReference type="Pfam" id="PF04675">
    <property type="entry name" value="DNA_ligase_A_N"/>
    <property type="match status" value="1"/>
</dbReference>
<evidence type="ECO:0000256" key="8">
    <source>
        <dbReference type="ARBA" id="ARBA00022763"/>
    </source>
</evidence>
<dbReference type="PROSITE" id="PS50160">
    <property type="entry name" value="DNA_LIGASE_A3"/>
    <property type="match status" value="1"/>
</dbReference>
<evidence type="ECO:0000256" key="14">
    <source>
        <dbReference type="ARBA" id="ARBA00034003"/>
    </source>
</evidence>
<dbReference type="GO" id="GO:0032807">
    <property type="term" value="C:DNA ligase IV complex"/>
    <property type="evidence" value="ECO:0007669"/>
    <property type="project" value="TreeGrafter"/>
</dbReference>
<dbReference type="InterPro" id="IPR001357">
    <property type="entry name" value="BRCT_dom"/>
</dbReference>
<reference evidence="19" key="2">
    <citation type="submission" date="2020-11" db="EMBL/GenBank/DDBJ databases">
        <authorList>
            <person name="McCartney M.A."/>
            <person name="Auch B."/>
            <person name="Kono T."/>
            <person name="Mallez S."/>
            <person name="Becker A."/>
            <person name="Gohl D.M."/>
            <person name="Silverstein K.A.T."/>
            <person name="Koren S."/>
            <person name="Bechman K.B."/>
            <person name="Herman A."/>
            <person name="Abrahante J.E."/>
            <person name="Garbe J."/>
        </authorList>
    </citation>
    <scope>NUCLEOTIDE SEQUENCE</scope>
    <source>
        <strain evidence="19">Duluth1</strain>
        <tissue evidence="19">Whole animal</tissue>
    </source>
</reference>
<evidence type="ECO:0000256" key="9">
    <source>
        <dbReference type="ARBA" id="ARBA00022840"/>
    </source>
</evidence>
<sequence>MASNLSAMVTQTVASKVHFSELCGLLEKISKTQGNDKKKRILQAFVAKWRESHATIHTENDKTTDSFYPAMRLLLPHLEKERIAYGIKEHMFAKLLIEVLCLGKDSPDAQRLLNYKAPKTAKADVGDFASVVYFVLQNRCPSHGTLFIEEVNANLDAIATNNAAKKKDVVRKHIVKLITNMSALELKWLTRMIVKELKMGLSQASVLSVFHPDAEEFYNVNNNLEKVCRLMHDPNVRIHEIGISVFSPFTPMLGERASPDKVEKLMEGKPYIIETKFDGERMVLHKNDGDYKFFSRSGNEYTDTFGSNRYEGNLVPYIYNLFKSDVKNCILDGEMLQFHPETKTYATKAMNTDVKSASKEGFQPCLQVFDVMFYNDKVLTNLPLRERLGYLEKVFTPCEGRMMISQHREARTNQDCADALNEAIDGREEGIMVKNPDSVYRPNTRKGGWFKVKPEYVGGLMDELDVLVVGGYFGVGHRAGMMSHFLCAVALPTEDGNKPDIFYSFCKIGSGYSKKELQDFNAKLAEHWQVFDKKSPPTSIELAPGFKEKPDAWIEPSKSCIVQIKAAEIIDSERFRCGVTLRFPRVERFRDDKHWYECMTTTDIKELKEKSGGKLAGGYVELGDTEEPSKKKRKVVTRTVRPTLGEQFRAADTSNVQQVSKILEGREVCIINGPGGWNKQKLERKVVECGGTIVQNPDIKETYCVVVDRPVFRVSNMLKSNNYDIVSADWLLRCFDSNTLIPWCPGDMLSTKPSTQRLIQQEFDEHGDSYVEDTDPDCLKQIMANITVKPSDKLSNHDIAELEEKYFPDESPYGLFRTCKLYMDSNAVVGEASTHIKDSSLDFLTLELRYFGAEISTTLSPDLTHVMVDTRDTSRVPEIKLERRSRARKFHIVTEAWVRACMDEGGLVNERAYELCQLTN</sequence>
<evidence type="ECO:0000256" key="6">
    <source>
        <dbReference type="ARBA" id="ARBA00022737"/>
    </source>
</evidence>
<keyword evidence="20" id="KW-1185">Reference proteome</keyword>
<evidence type="ECO:0000256" key="1">
    <source>
        <dbReference type="ARBA" id="ARBA00001946"/>
    </source>
</evidence>
<dbReference type="Pfam" id="PF01068">
    <property type="entry name" value="DNA_ligase_A_M"/>
    <property type="match status" value="1"/>
</dbReference>
<evidence type="ECO:0000256" key="3">
    <source>
        <dbReference type="ARBA" id="ARBA00007572"/>
    </source>
</evidence>
<evidence type="ECO:0000313" key="19">
    <source>
        <dbReference type="EMBL" id="KAH3694796.1"/>
    </source>
</evidence>
<evidence type="ECO:0000256" key="16">
    <source>
        <dbReference type="RuleBase" id="RU004196"/>
    </source>
</evidence>
<proteinExistence type="inferred from homology"/>
<dbReference type="PANTHER" id="PTHR45997:SF1">
    <property type="entry name" value="DNA LIGASE 4"/>
    <property type="match status" value="1"/>
</dbReference>
<evidence type="ECO:0000256" key="5">
    <source>
        <dbReference type="ARBA" id="ARBA00022723"/>
    </source>
</evidence>
<dbReference type="GO" id="GO:0006297">
    <property type="term" value="P:nucleotide-excision repair, DNA gap filling"/>
    <property type="evidence" value="ECO:0007669"/>
    <property type="project" value="TreeGrafter"/>
</dbReference>
<keyword evidence="8 15" id="KW-0227">DNA damage</keyword>
<dbReference type="Pfam" id="PF04679">
    <property type="entry name" value="DNA_ligase_A_C"/>
    <property type="match status" value="1"/>
</dbReference>
<evidence type="ECO:0000256" key="10">
    <source>
        <dbReference type="ARBA" id="ARBA00022842"/>
    </source>
</evidence>
<comment type="caution">
    <text evidence="19">The sequence shown here is derived from an EMBL/GenBank/DDBJ whole genome shotgun (WGS) entry which is preliminary data.</text>
</comment>
<name>A0A9D3Y9M3_DREPO</name>
<dbReference type="EC" id="6.5.1.1" evidence="15"/>
<dbReference type="GO" id="GO:0005958">
    <property type="term" value="C:DNA-dependent protein kinase-DNA ligase 4 complex"/>
    <property type="evidence" value="ECO:0007669"/>
    <property type="project" value="TreeGrafter"/>
</dbReference>
<dbReference type="Gene3D" id="3.30.470.30">
    <property type="entry name" value="DNA ligase/mRNA capping enzyme"/>
    <property type="match status" value="1"/>
</dbReference>
<dbReference type="SUPFAM" id="SSF56091">
    <property type="entry name" value="DNA ligase/mRNA capping enzyme, catalytic domain"/>
    <property type="match status" value="1"/>
</dbReference>
<dbReference type="InterPro" id="IPR012308">
    <property type="entry name" value="DNA_ligase_ATP-dep_N"/>
</dbReference>
<keyword evidence="10" id="KW-0460">Magnesium</keyword>
<dbReference type="GO" id="GO:0005524">
    <property type="term" value="F:ATP binding"/>
    <property type="evidence" value="ECO:0007669"/>
    <property type="project" value="UniProtKB-KW"/>
</dbReference>
<dbReference type="GO" id="GO:0046872">
    <property type="term" value="F:metal ion binding"/>
    <property type="evidence" value="ECO:0007669"/>
    <property type="project" value="UniProtKB-KW"/>
</dbReference>
<dbReference type="CDD" id="cd17722">
    <property type="entry name" value="BRCT_DNA_ligase_IV_rpt1"/>
    <property type="match status" value="1"/>
</dbReference>
<feature type="domain" description="ATP-dependent DNA ligase family profile" evidence="17">
    <location>
        <begin position="357"/>
        <end position="491"/>
    </location>
</feature>
<evidence type="ECO:0000256" key="13">
    <source>
        <dbReference type="ARBA" id="ARBA00023242"/>
    </source>
</evidence>
<dbReference type="InterPro" id="IPR021536">
    <property type="entry name" value="DNA_ligase_IV_dom"/>
</dbReference>
<keyword evidence="5" id="KW-0479">Metal-binding</keyword>
<dbReference type="Pfam" id="PF11411">
    <property type="entry name" value="DNA_ligase_IV"/>
    <property type="match status" value="1"/>
</dbReference>
<dbReference type="SUPFAM" id="SSF52113">
    <property type="entry name" value="BRCT domain"/>
    <property type="match status" value="2"/>
</dbReference>
<dbReference type="GO" id="GO:0003677">
    <property type="term" value="F:DNA binding"/>
    <property type="evidence" value="ECO:0007669"/>
    <property type="project" value="InterPro"/>
</dbReference>
<evidence type="ECO:0000256" key="12">
    <source>
        <dbReference type="ARBA" id="ARBA00023204"/>
    </source>
</evidence>
<dbReference type="AlphaFoldDB" id="A0A9D3Y9M3"/>
<evidence type="ECO:0000256" key="11">
    <source>
        <dbReference type="ARBA" id="ARBA00023172"/>
    </source>
</evidence>
<dbReference type="CDD" id="cd07903">
    <property type="entry name" value="Adenylation_DNA_ligase_IV"/>
    <property type="match status" value="1"/>
</dbReference>
<dbReference type="Proteomes" id="UP000828390">
    <property type="component" value="Unassembled WGS sequence"/>
</dbReference>
<dbReference type="SUPFAM" id="SSF50249">
    <property type="entry name" value="Nucleic acid-binding proteins"/>
    <property type="match status" value="1"/>
</dbReference>
<dbReference type="FunFam" id="3.40.50.10190:FF:000027">
    <property type="entry name" value="DNA ligase"/>
    <property type="match status" value="1"/>
</dbReference>
<keyword evidence="12 15" id="KW-0234">DNA repair</keyword>
<evidence type="ECO:0000256" key="2">
    <source>
        <dbReference type="ARBA" id="ARBA00004123"/>
    </source>
</evidence>
<evidence type="ECO:0000256" key="7">
    <source>
        <dbReference type="ARBA" id="ARBA00022741"/>
    </source>
</evidence>
<dbReference type="PROSITE" id="PS50172">
    <property type="entry name" value="BRCT"/>
    <property type="match status" value="2"/>
</dbReference>
<dbReference type="GO" id="GO:0006310">
    <property type="term" value="P:DNA recombination"/>
    <property type="evidence" value="ECO:0007669"/>
    <property type="project" value="UniProtKB-KW"/>
</dbReference>
<dbReference type="FunFam" id="2.40.50.140:FF:000150">
    <property type="entry name" value="DNA ligase"/>
    <property type="match status" value="1"/>
</dbReference>
<keyword evidence="13" id="KW-0539">Nucleus</keyword>
<evidence type="ECO:0000313" key="20">
    <source>
        <dbReference type="Proteomes" id="UP000828390"/>
    </source>
</evidence>
<gene>
    <name evidence="19" type="ORF">DPMN_082237</name>
</gene>
<dbReference type="CDD" id="cd07968">
    <property type="entry name" value="OBF_DNA_ligase_IV"/>
    <property type="match status" value="1"/>
</dbReference>
<evidence type="ECO:0000256" key="15">
    <source>
        <dbReference type="RuleBase" id="RU000617"/>
    </source>
</evidence>